<proteinExistence type="predicted"/>
<reference evidence="1" key="4">
    <citation type="journal article" date="2016" name="Sci. Rep.">
        <title>Genomic epidemiology and global diversity of the emerging bacterial pathogen Elizabethkingia anophelis.</title>
        <authorList>
            <person name="Breurec S."/>
            <person name="Criscuolo A."/>
            <person name="Diancourt L."/>
            <person name="Rendueles O."/>
            <person name="Vandenbogaert M."/>
            <person name="Passet V."/>
            <person name="Caro V."/>
            <person name="Rocha E.P."/>
            <person name="Touchon M."/>
            <person name="Brisse S."/>
        </authorList>
    </citation>
    <scope>NUCLEOTIDE SEQUENCE</scope>
</reference>
<reference evidence="1" key="1">
    <citation type="journal article" date="2014" name="Genome Biol. Evol.">
        <title>Comparative genomic analysis of malaria mosquito vector-associated novel pathogen Elizabethkingia anophelis.</title>
        <authorList>
            <person name="Teo J."/>
            <person name="Tan S.Y."/>
            <person name="Liu Y."/>
            <person name="Tay M."/>
            <person name="Ding Y."/>
            <person name="Li Y."/>
            <person name="Kjelleberg S."/>
            <person name="Givskov M."/>
            <person name="Lin R.T."/>
            <person name="Yang L."/>
        </authorList>
    </citation>
    <scope>NUCLEOTIDE SEQUENCE</scope>
</reference>
<dbReference type="RefSeq" id="WP_078407307.1">
    <property type="nucleotide sequence ID" value="NZ_CP016372.1"/>
</dbReference>
<dbReference type="AlphaFoldDB" id="A0A455ZEX8"/>
<reference evidence="1" key="3">
    <citation type="journal article" date="2016" name="Genome Announc.">
        <title>Complete Genome Sequences of Four Strains from the 2015-2016 Elizabethkingia anophelis Outbreak.</title>
        <authorList>
            <person name="Nicholson A.C."/>
            <person name="Whitney A.M."/>
            <person name="Emery B.D."/>
            <person name="Bell M.E."/>
            <person name="Gartin J.T."/>
            <person name="Humrighouse B.W."/>
            <person name="Loparev V.N."/>
            <person name="Batra D."/>
            <person name="Sheth M."/>
            <person name="Rowe L.A."/>
            <person name="Juieng P."/>
            <person name="Knipe K."/>
            <person name="Gulvik C."/>
            <person name="McQuiston J.R."/>
        </authorList>
    </citation>
    <scope>NUCLEOTIDE SEQUENCE</scope>
</reference>
<reference evidence="1" key="6">
    <citation type="journal article" date="2017" name="Nat. Commun.">
        <title>Evolutionary dynamics and genomic features of the Elizabethkingia anophelis 2015 to 2016 Wisconsin outbreak strain.</title>
        <authorList>
            <person name="Perrin A."/>
            <person name="Larsonneur E."/>
            <person name="Nicholson A.C."/>
            <person name="Edwards D.J."/>
            <person name="Gundlach K.M."/>
            <person name="Whitney A.M."/>
            <person name="Gulvik C.A."/>
            <person name="Bell M.E."/>
            <person name="Rendueles O."/>
            <person name="Cury J."/>
            <person name="Hugon P."/>
            <person name="Clermont D."/>
            <person name="Enouf V."/>
            <person name="Loparev V."/>
            <person name="Juieng P."/>
            <person name="Monson T."/>
            <person name="Warshauer D."/>
            <person name="Elbadawi L.I."/>
            <person name="Walters M.S."/>
            <person name="Crist M.B."/>
            <person name="Noble-Wang J."/>
            <person name="Borlaug G."/>
            <person name="Rocha E.P.C."/>
            <person name="Criscuolo A."/>
            <person name="Touchon M."/>
            <person name="Davis J.P."/>
            <person name="Holt K.E."/>
            <person name="McQuiston J.R."/>
            <person name="Brisse S."/>
        </authorList>
    </citation>
    <scope>NUCLEOTIDE SEQUENCE</scope>
</reference>
<accession>A0A455ZEX8</accession>
<dbReference type="KEGG" id="een:BBD30_12290"/>
<dbReference type="EMBL" id="BK010603">
    <property type="protein sequence ID" value="DAC75322.1"/>
    <property type="molecule type" value="Genomic_DNA"/>
</dbReference>
<reference evidence="1" key="8">
    <citation type="journal article" date="2018" name="J. ISSAAS">
        <title>In Silico Identification of Three Types of Integrative and Conjugative Elements (ICEs) in Elizabethkingia anophelis Strains Isolated from Around the World.</title>
        <authorList>
            <person name="Xu J."/>
            <person name="Pei D."/>
            <person name="Nicholson A."/>
            <person name="Lan Y."/>
            <person name="Xia Q."/>
        </authorList>
    </citation>
    <scope>NUCLEOTIDE SEQUENCE</scope>
</reference>
<reference evidence="1" key="5">
    <citation type="journal article" date="2017" name="Genome Announc.">
        <title>Complete Circularized Genome Sequences of Four Strains of Elizabethkingia anophelis, Including Two Novel Strains Isolated from Wild-Caught Anopheles sinensis.</title>
        <authorList>
            <person name="Pei D."/>
            <person name="Nicholson A.C."/>
            <person name="Jiang J."/>
            <person name="Chen H."/>
            <person name="Whitney A.M."/>
            <person name="Villarma A."/>
            <person name="Bell M."/>
            <person name="Humrighouse B."/>
            <person name="Rowe L.A."/>
            <person name="Sheth M."/>
            <person name="Batra D."/>
            <person name="Juieng P."/>
            <person name="Loparev V.N."/>
            <person name="McQuiston J.R."/>
            <person name="Lan Y."/>
            <person name="Ma Y."/>
            <person name="Xu J."/>
        </authorList>
    </citation>
    <scope>NUCLEOTIDE SEQUENCE</scope>
</reference>
<reference evidence="1" key="2">
    <citation type="journal article" date="2014" name="PLoS ONE">
        <title>Insights from the genome annotation of Elizabethkingia anophelis from the malaria vector Anopheles gambiae.</title>
        <authorList>
            <person name="Kukutla P."/>
            <person name="Lindberg B.G."/>
            <person name="Pei D."/>
            <person name="Rayl M."/>
            <person name="Yu W."/>
            <person name="Steritz M."/>
            <person name="Faye I."/>
            <person name="Xu J."/>
        </authorList>
    </citation>
    <scope>NUCLEOTIDE SEQUENCE</scope>
</reference>
<sequence length="525" mass="56802">MKIYKNILHVLYLPIFLHLLSCRSTDTDSAIQGGGIAQVKINLLGSDFAGELTASQASLNSKTLGSMAPKSISMITPDTYIEVEEKQLLKTQASSKPGAIAAIPGSDFTTGIRFRVIAYRADNGAYQTHQDYIVGQAYAPLILNAGMEYVLVAYSAGSMGFVPNLMVVNGNSNVNTDLISSGGTEAFVYQRLNYTPVAGNNNVDLVLRHEYTSITSTVYNYIPEKEMAELLVTYPGYQNVTYGLSTGKISSYSGTSIPAQVWSGSNTREVTFNNPQVIHNNTSVTGLKNSQVWIKWNGNTSYSVYSAVMNIKPEYKQHFNIGIKRCGAYLGPNNTMWKEFMCHNLGANTNADPFIPAGTIHGAKYSWGAQTNEAGRYVSQANDQGNSGAIAGWDSTAKADGSWSDTNKTANDPCPTGYRLPTTAEWQAVIDNNNIERVGTWTHDGNFVTALYIKNSAGQRTLMLPAAGRRFGSDGSLYSPGDFGYYWSSSYGISLVAGTLVFGSTSISTTNGNRTNALSVRCIAE</sequence>
<protein>
    <submittedName>
        <fullName evidence="1">Uncharacterized protein</fullName>
    </submittedName>
</protein>
<name>A0A455ZEX8_9FLAO</name>
<organism evidence="1">
    <name type="scientific">Elizabethkingia anophelis</name>
    <dbReference type="NCBI Taxonomy" id="1117645"/>
    <lineage>
        <taxon>Bacteria</taxon>
        <taxon>Pseudomonadati</taxon>
        <taxon>Bacteroidota</taxon>
        <taxon>Flavobacteriia</taxon>
        <taxon>Flavobacteriales</taxon>
        <taxon>Weeksellaceae</taxon>
        <taxon>Elizabethkingia</taxon>
    </lineage>
</organism>
<reference evidence="1" key="7">
    <citation type="journal article" date="2017" name="Sci. Rep.">
        <title>Genomic features, phylogenetic relationships, and comparative genomics of Elizabethkingia anophelis strain EM361-97 isolated in Taiwan.</title>
        <authorList>
            <person name="Lin J.N."/>
            <person name="Lai C.H."/>
            <person name="Yang C.H."/>
            <person name="Huang Y.H."/>
            <person name="Lin H.H."/>
        </authorList>
    </citation>
    <scope>NUCLEOTIDE SEQUENCE</scope>
</reference>
<gene>
    <name evidence="1" type="primary">ICEEaII(10)_JM-87_6028_7605</name>
</gene>
<evidence type="ECO:0000313" key="1">
    <source>
        <dbReference type="EMBL" id="DAC75322.1"/>
    </source>
</evidence>